<dbReference type="SUPFAM" id="SSF52129">
    <property type="entry name" value="Caspase-like"/>
    <property type="match status" value="1"/>
</dbReference>
<keyword evidence="1" id="KW-0053">Apoptosis</keyword>
<evidence type="ECO:0000256" key="1">
    <source>
        <dbReference type="ARBA" id="ARBA00022703"/>
    </source>
</evidence>
<dbReference type="InterPro" id="IPR029030">
    <property type="entry name" value="Caspase-like_dom_sf"/>
</dbReference>
<protein>
    <recommendedName>
        <fullName evidence="4">Peptidase C14 caspase domain-containing protein</fullName>
    </recommendedName>
</protein>
<name>M5C2T2_THACB</name>
<reference evidence="5 6" key="1">
    <citation type="journal article" date="2013" name="J. Biotechnol.">
        <title>Establishment and interpretation of the genome sequence of the phytopathogenic fungus Rhizoctonia solani AG1-IB isolate 7/3/14.</title>
        <authorList>
            <person name="Wibberg D.W."/>
            <person name="Jelonek L.J."/>
            <person name="Rupp O.R."/>
            <person name="Hennig M.H."/>
            <person name="Eikmeyer F.E."/>
            <person name="Goesmann A.G."/>
            <person name="Hartmann A.H."/>
            <person name="Borriss R.B."/>
            <person name="Grosch R.G."/>
            <person name="Puehler A.P."/>
            <person name="Schlueter A.S."/>
        </authorList>
    </citation>
    <scope>NUCLEOTIDE SEQUENCE [LARGE SCALE GENOMIC DNA]</scope>
    <source>
        <strain evidence="6">AG1-IB / isolate 7/3/14</strain>
    </source>
</reference>
<gene>
    <name evidence="5" type="ORF">BN14_07734</name>
</gene>
<dbReference type="Proteomes" id="UP000012065">
    <property type="component" value="Unassembled WGS sequence"/>
</dbReference>
<evidence type="ECO:0000256" key="3">
    <source>
        <dbReference type="SAM" id="MobiDB-lite"/>
    </source>
</evidence>
<dbReference type="GO" id="GO:0006508">
    <property type="term" value="P:proteolysis"/>
    <property type="evidence" value="ECO:0007669"/>
    <property type="project" value="InterPro"/>
</dbReference>
<feature type="region of interest" description="Disordered" evidence="3">
    <location>
        <begin position="21"/>
        <end position="46"/>
    </location>
</feature>
<dbReference type="Gene3D" id="3.40.50.1460">
    <property type="match status" value="1"/>
</dbReference>
<evidence type="ECO:0000259" key="4">
    <source>
        <dbReference type="Pfam" id="PF00656"/>
    </source>
</evidence>
<dbReference type="AlphaFoldDB" id="M5C2T2"/>
<dbReference type="EMBL" id="CAOJ01011857">
    <property type="protein sequence ID" value="CCO33649.1"/>
    <property type="molecule type" value="Genomic_DNA"/>
</dbReference>
<evidence type="ECO:0000313" key="5">
    <source>
        <dbReference type="EMBL" id="CCO33649.1"/>
    </source>
</evidence>
<sequence>MPPRISILALKRRLKKLRIKRKPNSSKKQVIGQSSDADVDNKKDDAQSESFGGLYALIIGINSYPSLNPLKGAVSDADDMANFLMADLGISPGRIVNLRNQEATRKRIIEELQDLWKNPRISPGAPILIYYAGHGSPRIY</sequence>
<feature type="domain" description="Peptidase C14 caspase" evidence="4">
    <location>
        <begin position="55"/>
        <end position="136"/>
    </location>
</feature>
<keyword evidence="2" id="KW-0788">Thiol protease</keyword>
<accession>M5C2T2</accession>
<dbReference type="HOGENOM" id="CLU_1836508_0_0_1"/>
<comment type="caution">
    <text evidence="5">The sequence shown here is derived from an EMBL/GenBank/DDBJ whole genome shotgun (WGS) entry which is preliminary data.</text>
</comment>
<organism evidence="5 6">
    <name type="scientific">Thanatephorus cucumeris (strain AG1-IB / isolate 7/3/14)</name>
    <name type="common">Lettuce bottom rot fungus</name>
    <name type="synonym">Rhizoctonia solani</name>
    <dbReference type="NCBI Taxonomy" id="1108050"/>
    <lineage>
        <taxon>Eukaryota</taxon>
        <taxon>Fungi</taxon>
        <taxon>Dikarya</taxon>
        <taxon>Basidiomycota</taxon>
        <taxon>Agaricomycotina</taxon>
        <taxon>Agaricomycetes</taxon>
        <taxon>Cantharellales</taxon>
        <taxon>Ceratobasidiaceae</taxon>
        <taxon>Rhizoctonia</taxon>
        <taxon>Rhizoctonia solani AG-1</taxon>
    </lineage>
</organism>
<evidence type="ECO:0000256" key="2">
    <source>
        <dbReference type="ARBA" id="ARBA00022807"/>
    </source>
</evidence>
<evidence type="ECO:0000313" key="6">
    <source>
        <dbReference type="Proteomes" id="UP000012065"/>
    </source>
</evidence>
<proteinExistence type="predicted"/>
<feature type="compositionally biased region" description="Polar residues" evidence="3">
    <location>
        <begin position="26"/>
        <end position="36"/>
    </location>
</feature>
<dbReference type="GO" id="GO:0004197">
    <property type="term" value="F:cysteine-type endopeptidase activity"/>
    <property type="evidence" value="ECO:0007669"/>
    <property type="project" value="InterPro"/>
</dbReference>
<dbReference type="GO" id="GO:0006915">
    <property type="term" value="P:apoptotic process"/>
    <property type="evidence" value="ECO:0007669"/>
    <property type="project" value="UniProtKB-KW"/>
</dbReference>
<dbReference type="InterPro" id="IPR011600">
    <property type="entry name" value="Pept_C14_caspase"/>
</dbReference>
<keyword evidence="2" id="KW-0645">Protease</keyword>
<dbReference type="Pfam" id="PF00656">
    <property type="entry name" value="Peptidase_C14"/>
    <property type="match status" value="1"/>
</dbReference>
<keyword evidence="2" id="KW-0378">Hydrolase</keyword>